<feature type="domain" description="Peptidoglycan binding-like" evidence="1">
    <location>
        <begin position="11"/>
        <end position="67"/>
    </location>
</feature>
<proteinExistence type="predicted"/>
<name>A0A926F685_9FIRM</name>
<evidence type="ECO:0000313" key="2">
    <source>
        <dbReference type="EMBL" id="MBC8595481.1"/>
    </source>
</evidence>
<dbReference type="Gene3D" id="1.10.101.10">
    <property type="entry name" value="PGBD-like superfamily/PGBD"/>
    <property type="match status" value="2"/>
</dbReference>
<keyword evidence="3" id="KW-1185">Reference proteome</keyword>
<dbReference type="AlphaFoldDB" id="A0A926F685"/>
<dbReference type="InterPro" id="IPR036366">
    <property type="entry name" value="PGBDSf"/>
</dbReference>
<dbReference type="RefSeq" id="WP_262431166.1">
    <property type="nucleotide sequence ID" value="NZ_JACRTE010000001.1"/>
</dbReference>
<dbReference type="Proteomes" id="UP000647416">
    <property type="component" value="Unassembled WGS sequence"/>
</dbReference>
<gene>
    <name evidence="2" type="ORF">H8706_01170</name>
</gene>
<dbReference type="Pfam" id="PF01471">
    <property type="entry name" value="PG_binding_1"/>
    <property type="match status" value="2"/>
</dbReference>
<dbReference type="SUPFAM" id="SSF47090">
    <property type="entry name" value="PGBD-like"/>
    <property type="match status" value="2"/>
</dbReference>
<organism evidence="2 3">
    <name type="scientific">Qingrenia yutianensis</name>
    <dbReference type="NCBI Taxonomy" id="2763676"/>
    <lineage>
        <taxon>Bacteria</taxon>
        <taxon>Bacillati</taxon>
        <taxon>Bacillota</taxon>
        <taxon>Clostridia</taxon>
        <taxon>Eubacteriales</taxon>
        <taxon>Oscillospiraceae</taxon>
        <taxon>Qingrenia</taxon>
    </lineage>
</organism>
<evidence type="ECO:0000259" key="1">
    <source>
        <dbReference type="Pfam" id="PF01471"/>
    </source>
</evidence>
<feature type="domain" description="Peptidoglycan binding-like" evidence="1">
    <location>
        <begin position="106"/>
        <end position="160"/>
    </location>
</feature>
<dbReference type="InterPro" id="IPR036365">
    <property type="entry name" value="PGBD-like_sf"/>
</dbReference>
<evidence type="ECO:0000313" key="3">
    <source>
        <dbReference type="Proteomes" id="UP000647416"/>
    </source>
</evidence>
<sequence>MLTTHSAVNKPIRNAQHFLRRISYDNDIPRIIPDGIFGAQTQNAVMEFQRVFELPQSGTIDNNTWNSIYSAYKSTLKKYAEPSKTSIFPSPHFKICGGDENGIIYVIQAMLTALGVKFSNIPELEINGKFDQNTQNAVTEIQNTAGIRQTGEIDKETWEFISVLFETFISHNYINPLQKNGKYIIRTP</sequence>
<dbReference type="EMBL" id="JACRTE010000001">
    <property type="protein sequence ID" value="MBC8595481.1"/>
    <property type="molecule type" value="Genomic_DNA"/>
</dbReference>
<reference evidence="2" key="1">
    <citation type="submission" date="2020-08" db="EMBL/GenBank/DDBJ databases">
        <title>Genome public.</title>
        <authorList>
            <person name="Liu C."/>
            <person name="Sun Q."/>
        </authorList>
    </citation>
    <scope>NUCLEOTIDE SEQUENCE</scope>
    <source>
        <strain evidence="2">NSJ-50</strain>
    </source>
</reference>
<comment type="caution">
    <text evidence="2">The sequence shown here is derived from an EMBL/GenBank/DDBJ whole genome shotgun (WGS) entry which is preliminary data.</text>
</comment>
<dbReference type="InterPro" id="IPR002477">
    <property type="entry name" value="Peptidoglycan-bd-like"/>
</dbReference>
<protein>
    <submittedName>
        <fullName evidence="2">Peptidoglycan-binding protein</fullName>
    </submittedName>
</protein>
<accession>A0A926F685</accession>